<protein>
    <recommendedName>
        <fullName evidence="4">Glycerophosphoryl diester phosphodiesterase membrane domain-containing protein</fullName>
    </recommendedName>
</protein>
<name>A0A1I4KJ48_9RHOB</name>
<feature type="transmembrane region" description="Helical" evidence="1">
    <location>
        <begin position="127"/>
        <end position="151"/>
    </location>
</feature>
<dbReference type="EMBL" id="FOTQ01000001">
    <property type="protein sequence ID" value="SFL78830.1"/>
    <property type="molecule type" value="Genomic_DNA"/>
</dbReference>
<feature type="transmembrane region" description="Helical" evidence="1">
    <location>
        <begin position="213"/>
        <end position="237"/>
    </location>
</feature>
<keyword evidence="3" id="KW-1185">Reference proteome</keyword>
<dbReference type="STRING" id="254406.SAMN04488042_1011509"/>
<feature type="transmembrane region" description="Helical" evidence="1">
    <location>
        <begin position="60"/>
        <end position="81"/>
    </location>
</feature>
<organism evidence="2 3">
    <name type="scientific">Shimia aestuarii</name>
    <dbReference type="NCBI Taxonomy" id="254406"/>
    <lineage>
        <taxon>Bacteria</taxon>
        <taxon>Pseudomonadati</taxon>
        <taxon>Pseudomonadota</taxon>
        <taxon>Alphaproteobacteria</taxon>
        <taxon>Rhodobacterales</taxon>
        <taxon>Roseobacteraceae</taxon>
    </lineage>
</organism>
<feature type="transmembrane region" description="Helical" evidence="1">
    <location>
        <begin position="21"/>
        <end position="40"/>
    </location>
</feature>
<sequence>MNIELFKHSLRLVVGNWQTSLRLSTPLVVIMVLGLVLVGPEFFVQEPDPSGRTEVSPTSGLLQLLLAVSALWVAVAWHRFILLEEYPTGAVPAFHGGRMLAYFWRALLMGLTVGLGAVLIITGVWLVLFWAAPVAVLITIFVGIGTSWAFYRLSPILPGAAIEKPLKMGQAWQATKPLSGAILATMFLFVVSIVVLVFAGALVAGVIPLLGGLVLLGINWLYIMLGISILTTIYGIAVEKRTV</sequence>
<feature type="transmembrane region" description="Helical" evidence="1">
    <location>
        <begin position="181"/>
        <end position="207"/>
    </location>
</feature>
<dbReference type="RefSeq" id="WP_131814340.1">
    <property type="nucleotide sequence ID" value="NZ_FOTQ01000001.1"/>
</dbReference>
<evidence type="ECO:0000313" key="3">
    <source>
        <dbReference type="Proteomes" id="UP000199144"/>
    </source>
</evidence>
<feature type="transmembrane region" description="Helical" evidence="1">
    <location>
        <begin position="102"/>
        <end position="121"/>
    </location>
</feature>
<dbReference type="OrthoDB" id="7704812at2"/>
<keyword evidence="1" id="KW-1133">Transmembrane helix</keyword>
<keyword evidence="1" id="KW-0472">Membrane</keyword>
<keyword evidence="1" id="KW-0812">Transmembrane</keyword>
<evidence type="ECO:0000313" key="2">
    <source>
        <dbReference type="EMBL" id="SFL78830.1"/>
    </source>
</evidence>
<evidence type="ECO:0008006" key="4">
    <source>
        <dbReference type="Google" id="ProtNLM"/>
    </source>
</evidence>
<dbReference type="AlphaFoldDB" id="A0A1I4KJ48"/>
<proteinExistence type="predicted"/>
<accession>A0A1I4KJ48</accession>
<gene>
    <name evidence="2" type="ORF">SAMN04488042_1011509</name>
</gene>
<dbReference type="Proteomes" id="UP000199144">
    <property type="component" value="Unassembled WGS sequence"/>
</dbReference>
<reference evidence="2 3" key="1">
    <citation type="submission" date="2016-10" db="EMBL/GenBank/DDBJ databases">
        <authorList>
            <person name="de Groot N.N."/>
        </authorList>
    </citation>
    <scope>NUCLEOTIDE SEQUENCE [LARGE SCALE GENOMIC DNA]</scope>
    <source>
        <strain evidence="2 3">DSM 15283</strain>
    </source>
</reference>
<evidence type="ECO:0000256" key="1">
    <source>
        <dbReference type="SAM" id="Phobius"/>
    </source>
</evidence>